<organism evidence="10 11">
    <name type="scientific">Syphacia muris</name>
    <dbReference type="NCBI Taxonomy" id="451379"/>
    <lineage>
        <taxon>Eukaryota</taxon>
        <taxon>Metazoa</taxon>
        <taxon>Ecdysozoa</taxon>
        <taxon>Nematoda</taxon>
        <taxon>Chromadorea</taxon>
        <taxon>Rhabditida</taxon>
        <taxon>Spirurina</taxon>
        <taxon>Oxyuridomorpha</taxon>
        <taxon>Oxyuroidea</taxon>
        <taxon>Oxyuridae</taxon>
        <taxon>Syphacia</taxon>
    </lineage>
</organism>
<dbReference type="STRING" id="451379.A0A0N5A985"/>
<dbReference type="AlphaFoldDB" id="A0A0N5A985"/>
<protein>
    <recommendedName>
        <fullName evidence="1">phospholipase A2</fullName>
        <ecNumber evidence="1">3.1.1.4</ecNumber>
    </recommendedName>
</protein>
<dbReference type="Gene3D" id="1.25.40.20">
    <property type="entry name" value="Ankyrin repeat-containing domain"/>
    <property type="match status" value="1"/>
</dbReference>
<dbReference type="SUPFAM" id="SSF48403">
    <property type="entry name" value="Ankyrin repeat"/>
    <property type="match status" value="1"/>
</dbReference>
<dbReference type="GO" id="GO:0005739">
    <property type="term" value="C:mitochondrion"/>
    <property type="evidence" value="ECO:0007669"/>
    <property type="project" value="TreeGrafter"/>
</dbReference>
<feature type="active site" description="Nucleophile" evidence="8">
    <location>
        <position position="140"/>
    </location>
</feature>
<dbReference type="InterPro" id="IPR047148">
    <property type="entry name" value="PLPL9"/>
</dbReference>
<evidence type="ECO:0000256" key="4">
    <source>
        <dbReference type="ARBA" id="ARBA00023043"/>
    </source>
</evidence>
<comment type="catalytic activity">
    <reaction evidence="6">
        <text>a 1,2-diacyl-sn-glycero-3-phosphocholine + H2O = a 1-acyl-sn-glycero-3-phosphocholine + a fatty acid + H(+)</text>
        <dbReference type="Rhea" id="RHEA:15801"/>
        <dbReference type="ChEBI" id="CHEBI:15377"/>
        <dbReference type="ChEBI" id="CHEBI:15378"/>
        <dbReference type="ChEBI" id="CHEBI:28868"/>
        <dbReference type="ChEBI" id="CHEBI:57643"/>
        <dbReference type="ChEBI" id="CHEBI:58168"/>
        <dbReference type="EC" id="3.1.1.4"/>
    </reaction>
    <physiologicalReaction direction="left-to-right" evidence="6">
        <dbReference type="Rhea" id="RHEA:15802"/>
    </physiologicalReaction>
</comment>
<keyword evidence="10" id="KW-1185">Reference proteome</keyword>
<evidence type="ECO:0000256" key="2">
    <source>
        <dbReference type="ARBA" id="ARBA00022737"/>
    </source>
</evidence>
<dbReference type="Gene3D" id="3.40.1090.10">
    <property type="entry name" value="Cytosolic phospholipase A2 catalytic domain"/>
    <property type="match status" value="1"/>
</dbReference>
<dbReference type="GO" id="GO:0047499">
    <property type="term" value="F:calcium-independent phospholipase A2 activity"/>
    <property type="evidence" value="ECO:0007669"/>
    <property type="project" value="InterPro"/>
</dbReference>
<keyword evidence="4 7" id="KW-0040">ANK repeat</keyword>
<dbReference type="EC" id="3.1.1.4" evidence="1"/>
<feature type="short sequence motif" description="DGA/G" evidence="8">
    <location>
        <begin position="265"/>
        <end position="267"/>
    </location>
</feature>
<dbReference type="Proteomes" id="UP000046393">
    <property type="component" value="Unplaced"/>
</dbReference>
<dbReference type="Pfam" id="PF12796">
    <property type="entry name" value="Ank_2"/>
    <property type="match status" value="1"/>
</dbReference>
<evidence type="ECO:0000256" key="5">
    <source>
        <dbReference type="ARBA" id="ARBA00023098"/>
    </source>
</evidence>
<dbReference type="WBParaSite" id="SMUV_0000065501-mRNA-1">
    <property type="protein sequence ID" value="SMUV_0000065501-mRNA-1"/>
    <property type="gene ID" value="SMUV_0000065501"/>
</dbReference>
<dbReference type="GO" id="GO:0016042">
    <property type="term" value="P:lipid catabolic process"/>
    <property type="evidence" value="ECO:0007669"/>
    <property type="project" value="UniProtKB-UniRule"/>
</dbReference>
<accession>A0A0N5A985</accession>
<dbReference type="PANTHER" id="PTHR24139">
    <property type="entry name" value="CALCIUM-INDEPENDENT PHOSPHOLIPASE A2"/>
    <property type="match status" value="1"/>
</dbReference>
<evidence type="ECO:0000256" key="1">
    <source>
        <dbReference type="ARBA" id="ARBA00013278"/>
    </source>
</evidence>
<keyword evidence="3 8" id="KW-0378">Hydrolase</keyword>
<evidence type="ECO:0000256" key="8">
    <source>
        <dbReference type="PROSITE-ProRule" id="PRU01161"/>
    </source>
</evidence>
<reference evidence="11" key="1">
    <citation type="submission" date="2017-02" db="UniProtKB">
        <authorList>
            <consortium name="WormBaseParasite"/>
        </authorList>
    </citation>
    <scope>IDENTIFICATION</scope>
</reference>
<evidence type="ECO:0000256" key="7">
    <source>
        <dbReference type="PROSITE-ProRule" id="PRU00023"/>
    </source>
</evidence>
<dbReference type="InterPro" id="IPR002641">
    <property type="entry name" value="PNPLA_dom"/>
</dbReference>
<evidence type="ECO:0000313" key="11">
    <source>
        <dbReference type="WBParaSite" id="SMUV_0000065501-mRNA-1"/>
    </source>
</evidence>
<feature type="short sequence motif" description="GXSXG" evidence="8">
    <location>
        <begin position="138"/>
        <end position="142"/>
    </location>
</feature>
<feature type="short sequence motif" description="GXGXXG" evidence="8">
    <location>
        <begin position="106"/>
        <end position="111"/>
    </location>
</feature>
<evidence type="ECO:0000313" key="10">
    <source>
        <dbReference type="Proteomes" id="UP000046393"/>
    </source>
</evidence>
<dbReference type="InterPro" id="IPR016035">
    <property type="entry name" value="Acyl_Trfase/lysoPLipase"/>
</dbReference>
<keyword evidence="2" id="KW-0677">Repeat</keyword>
<sequence>LDVNSANELGETPLHCCVRRGELSQVLSLLAHEAEVNAKDKHGNTALHFAVKVFMFFYPPLNNLNEIVIIKIQGLPEFAQDEAIDAVHAWLESNNESLVNVLSLDGGGIKGLVTLQILIHIQKRLESPIIDYFTWIAGTSTGAILALYFAKGETLESCRRLYLMLKDEVFAGTRPYPESKLESLLKKHFGDRTTFSHYTRVLITATSVTINPPKLELFRNYRLPLSDSENQKQGYKDPDDILVWKCARYSCAAPTYFSLLDGFADGGIIANNPTILSSLNLYSDLKKKRLRLGCVLSLGTGKKPQEIVDVSKFDFRIPNGAFHGYNMVCGALKFMNILKEQLTSSDGECVRRARNFSHASQVPFFRFSPPLAQNVELDDDREETAVLKNVITSETDKRSTVQVRHL</sequence>
<dbReference type="SUPFAM" id="SSF52151">
    <property type="entry name" value="FabD/lysophospholipase-like"/>
    <property type="match status" value="1"/>
</dbReference>
<dbReference type="InterPro" id="IPR002110">
    <property type="entry name" value="Ankyrin_rpt"/>
</dbReference>
<feature type="repeat" description="ANK" evidence="7">
    <location>
        <begin position="9"/>
        <end position="41"/>
    </location>
</feature>
<feature type="domain" description="PNPLA" evidence="9">
    <location>
        <begin position="102"/>
        <end position="278"/>
    </location>
</feature>
<dbReference type="InterPro" id="IPR036770">
    <property type="entry name" value="Ankyrin_rpt-contain_sf"/>
</dbReference>
<keyword evidence="5 8" id="KW-0443">Lipid metabolism</keyword>
<feature type="active site" description="Proton acceptor" evidence="8">
    <location>
        <position position="265"/>
    </location>
</feature>
<evidence type="ECO:0000259" key="9">
    <source>
        <dbReference type="PROSITE" id="PS51635"/>
    </source>
</evidence>
<evidence type="ECO:0000256" key="6">
    <source>
        <dbReference type="ARBA" id="ARBA00023422"/>
    </source>
</evidence>
<dbReference type="PANTHER" id="PTHR24139:SF34">
    <property type="entry name" value="85_88 KDA CALCIUM-INDEPENDENT PHOSPHOLIPASE A2"/>
    <property type="match status" value="1"/>
</dbReference>
<dbReference type="PROSITE" id="PS50088">
    <property type="entry name" value="ANK_REPEAT"/>
    <property type="match status" value="1"/>
</dbReference>
<name>A0A0N5A985_9BILA</name>
<dbReference type="GO" id="GO:0052816">
    <property type="term" value="F:long-chain fatty acyl-CoA hydrolase activity"/>
    <property type="evidence" value="ECO:0007669"/>
    <property type="project" value="TreeGrafter"/>
</dbReference>
<evidence type="ECO:0000256" key="3">
    <source>
        <dbReference type="ARBA" id="ARBA00022801"/>
    </source>
</evidence>
<dbReference type="PROSITE" id="PS50297">
    <property type="entry name" value="ANK_REP_REGION"/>
    <property type="match status" value="1"/>
</dbReference>
<dbReference type="GO" id="GO:2000304">
    <property type="term" value="P:positive regulation of ceramide biosynthetic process"/>
    <property type="evidence" value="ECO:0007669"/>
    <property type="project" value="TreeGrafter"/>
</dbReference>
<dbReference type="Pfam" id="PF01734">
    <property type="entry name" value="Patatin"/>
    <property type="match status" value="1"/>
</dbReference>
<proteinExistence type="predicted"/>
<dbReference type="PROSITE" id="PS51635">
    <property type="entry name" value="PNPLA"/>
    <property type="match status" value="1"/>
</dbReference>
<keyword evidence="8" id="KW-0442">Lipid degradation</keyword>